<evidence type="ECO:0000313" key="2">
    <source>
        <dbReference type="EMBL" id="AKM10217.1"/>
    </source>
</evidence>
<gene>
    <name evidence="2" type="ORF">AB433_09945</name>
</gene>
<dbReference type="SUPFAM" id="SSF141371">
    <property type="entry name" value="PilZ domain-like"/>
    <property type="match status" value="1"/>
</dbReference>
<sequence length="134" mass="15128">MPMLCNFGGELRTLRWGNVQNFLTGESVKPRFMTYRTDPRSPVAIPAEYRLDDGEEVETSVIDLSETGCRMRAGVGYLKPGTGLSLAIGNMAPVSAYVRWQYGTYFGVAFTRPMERQLVDYLRHVHARGPLTRH</sequence>
<dbReference type="GO" id="GO:0035438">
    <property type="term" value="F:cyclic-di-GMP binding"/>
    <property type="evidence" value="ECO:0007669"/>
    <property type="project" value="InterPro"/>
</dbReference>
<dbReference type="Gene3D" id="2.40.10.220">
    <property type="entry name" value="predicted glycosyltransferase like domains"/>
    <property type="match status" value="1"/>
</dbReference>
<proteinExistence type="predicted"/>
<keyword evidence="3" id="KW-1185">Reference proteome</keyword>
<name>A0A0G3XG89_9SPHN</name>
<dbReference type="KEGG" id="cna:AB433_09945"/>
<dbReference type="PATRIC" id="fig|1348774.3.peg.2083"/>
<dbReference type="AlphaFoldDB" id="A0A0G3XG89"/>
<dbReference type="Proteomes" id="UP000035287">
    <property type="component" value="Chromosome"/>
</dbReference>
<reference evidence="2 3" key="1">
    <citation type="submission" date="2015-06" db="EMBL/GenBank/DDBJ databases">
        <authorList>
            <person name="Zeng Y."/>
            <person name="Huang Y."/>
        </authorList>
    </citation>
    <scope>NUCLEOTIDE SEQUENCE [LARGE SCALE GENOMIC DNA]</scope>
    <source>
        <strain evidence="2 3">PQ-2</strain>
    </source>
</reference>
<dbReference type="EMBL" id="CP011770">
    <property type="protein sequence ID" value="AKM10217.1"/>
    <property type="molecule type" value="Genomic_DNA"/>
</dbReference>
<accession>A0A0G3XG89</accession>
<evidence type="ECO:0000259" key="1">
    <source>
        <dbReference type="Pfam" id="PF07238"/>
    </source>
</evidence>
<dbReference type="InterPro" id="IPR009875">
    <property type="entry name" value="PilZ_domain"/>
</dbReference>
<evidence type="ECO:0000313" key="3">
    <source>
        <dbReference type="Proteomes" id="UP000035287"/>
    </source>
</evidence>
<dbReference type="Pfam" id="PF07238">
    <property type="entry name" value="PilZ"/>
    <property type="match status" value="1"/>
</dbReference>
<organism evidence="2 3">
    <name type="scientific">Croceicoccus naphthovorans</name>
    <dbReference type="NCBI Taxonomy" id="1348774"/>
    <lineage>
        <taxon>Bacteria</taxon>
        <taxon>Pseudomonadati</taxon>
        <taxon>Pseudomonadota</taxon>
        <taxon>Alphaproteobacteria</taxon>
        <taxon>Sphingomonadales</taxon>
        <taxon>Erythrobacteraceae</taxon>
        <taxon>Croceicoccus</taxon>
    </lineage>
</organism>
<feature type="domain" description="PilZ" evidence="1">
    <location>
        <begin position="36"/>
        <end position="122"/>
    </location>
</feature>
<protein>
    <recommendedName>
        <fullName evidence="1">PilZ domain-containing protein</fullName>
    </recommendedName>
</protein>